<keyword evidence="6 10" id="KW-0547">Nucleotide-binding</keyword>
<keyword evidence="5 10" id="KW-0819">tRNA processing</keyword>
<evidence type="ECO:0000256" key="11">
    <source>
        <dbReference type="RuleBase" id="RU003783"/>
    </source>
</evidence>
<evidence type="ECO:0000256" key="13">
    <source>
        <dbReference type="RuleBase" id="RU003785"/>
    </source>
</evidence>
<keyword evidence="15" id="KW-1185">Reference proteome</keyword>
<reference evidence="14 15" key="1">
    <citation type="journal article" date="2014" name="Int. J. Syst. Evol. Microbiol.">
        <title>Listeria floridensis sp. nov., Listeria aquatica sp. nov., Listeria cornellensis sp. nov., Listeria riparia sp. nov. and Listeria grandensis sp. nov., from agricultural and natural environments.</title>
        <authorList>
            <person name="den Bakker H.C."/>
            <person name="Warchocki S."/>
            <person name="Wright E.M."/>
            <person name="Allred A.F."/>
            <person name="Ahlstrom C."/>
            <person name="Manuel C.S."/>
            <person name="Stasiewicz M.J."/>
            <person name="Burrell A."/>
            <person name="Roof S."/>
            <person name="Strawn L."/>
            <person name="Fortes E.D."/>
            <person name="Nightingale K.K."/>
            <person name="Kephart D."/>
            <person name="Wiedmann M."/>
        </authorList>
    </citation>
    <scope>NUCLEOTIDE SEQUENCE [LARGE SCALE GENOMIC DNA]</scope>
    <source>
        <strain evidence="14 15">FSL S10-1187</strain>
    </source>
</reference>
<evidence type="ECO:0000256" key="4">
    <source>
        <dbReference type="ARBA" id="ARBA00022679"/>
    </source>
</evidence>
<evidence type="ECO:0000313" key="14">
    <source>
        <dbReference type="EMBL" id="EUJ33327.1"/>
    </source>
</evidence>
<comment type="cofactor">
    <cofactor evidence="1 10">
        <name>Mg(2+)</name>
        <dbReference type="ChEBI" id="CHEBI:18420"/>
    </cofactor>
</comment>
<comment type="catalytic activity">
    <reaction evidence="9 10 11">
        <text>adenosine(37) in tRNA + dimethylallyl diphosphate = N(6)-dimethylallyladenosine(37) in tRNA + diphosphate</text>
        <dbReference type="Rhea" id="RHEA:26482"/>
        <dbReference type="Rhea" id="RHEA-COMP:10162"/>
        <dbReference type="Rhea" id="RHEA-COMP:10375"/>
        <dbReference type="ChEBI" id="CHEBI:33019"/>
        <dbReference type="ChEBI" id="CHEBI:57623"/>
        <dbReference type="ChEBI" id="CHEBI:74411"/>
        <dbReference type="ChEBI" id="CHEBI:74415"/>
        <dbReference type="EC" id="2.5.1.75"/>
    </reaction>
</comment>
<dbReference type="RefSeq" id="WP_036096264.1">
    <property type="nucleotide sequence ID" value="NZ_AODF01000005.1"/>
</dbReference>
<dbReference type="PANTHER" id="PTHR11088:SF60">
    <property type="entry name" value="TRNA DIMETHYLALLYLTRANSFERASE"/>
    <property type="match status" value="1"/>
</dbReference>
<sequence length="307" mass="35433">MTRIPVIVLVGPTAVGKTALSIALAKKWQGEIISGDSMQVYKQLDIGTAKITKEEMHGIPHHLIDVVEPKEPFTASKFKHETRKWIEIIHEQGKLPFVVGGTGLYIQSVFYDYSFGTVADDPNYRHELDQLDTDELHKKLTELDPTSAELIHPNNKRRVIRALEVMKLTGEPFSEHQTQTKLSEEFFPLFLGLDLERSLLYDRIDRRVDIMIKNGLEIEARKLYEMRLGDNSATRGIGYKELFLYFDGEISKNEAIQLIKKNSRHFAKRQMTWFRNRMDIQWIKALEMDTEVQANNAIEQFLKIGSV</sequence>
<dbReference type="SUPFAM" id="SSF52540">
    <property type="entry name" value="P-loop containing nucleoside triphosphate hydrolases"/>
    <property type="match status" value="2"/>
</dbReference>
<dbReference type="InterPro" id="IPR027417">
    <property type="entry name" value="P-loop_NTPase"/>
</dbReference>
<comment type="subunit">
    <text evidence="10">Monomer.</text>
</comment>
<keyword evidence="8 10" id="KW-0460">Magnesium</keyword>
<evidence type="ECO:0000256" key="8">
    <source>
        <dbReference type="ARBA" id="ARBA00022842"/>
    </source>
</evidence>
<evidence type="ECO:0000256" key="3">
    <source>
        <dbReference type="ARBA" id="ARBA00005842"/>
    </source>
</evidence>
<comment type="similarity">
    <text evidence="3 10 13">Belongs to the IPP transferase family.</text>
</comment>
<evidence type="ECO:0000256" key="1">
    <source>
        <dbReference type="ARBA" id="ARBA00001946"/>
    </source>
</evidence>
<organism evidence="14 15">
    <name type="scientific">Listeria floridensis FSL S10-1187</name>
    <dbReference type="NCBI Taxonomy" id="1265817"/>
    <lineage>
        <taxon>Bacteria</taxon>
        <taxon>Bacillati</taxon>
        <taxon>Bacillota</taxon>
        <taxon>Bacilli</taxon>
        <taxon>Bacillales</taxon>
        <taxon>Listeriaceae</taxon>
        <taxon>Listeria</taxon>
    </lineage>
</organism>
<evidence type="ECO:0000256" key="10">
    <source>
        <dbReference type="HAMAP-Rule" id="MF_00185"/>
    </source>
</evidence>
<evidence type="ECO:0000313" key="15">
    <source>
        <dbReference type="Proteomes" id="UP000019249"/>
    </source>
</evidence>
<evidence type="ECO:0000256" key="9">
    <source>
        <dbReference type="ARBA" id="ARBA00049563"/>
    </source>
</evidence>
<feature type="binding site" evidence="10">
    <location>
        <begin position="11"/>
        <end position="18"/>
    </location>
    <ligand>
        <name>ATP</name>
        <dbReference type="ChEBI" id="CHEBI:30616"/>
    </ligand>
</feature>
<gene>
    <name evidence="10 14" type="primary">miaA</name>
    <name evidence="14" type="ORF">MFLO_03270</name>
</gene>
<dbReference type="InterPro" id="IPR018022">
    <property type="entry name" value="IPT"/>
</dbReference>
<evidence type="ECO:0000256" key="6">
    <source>
        <dbReference type="ARBA" id="ARBA00022741"/>
    </source>
</evidence>
<accession>A0ABN0RHH2</accession>
<dbReference type="Gene3D" id="1.10.20.140">
    <property type="match status" value="1"/>
</dbReference>
<dbReference type="NCBIfam" id="TIGR00174">
    <property type="entry name" value="miaA"/>
    <property type="match status" value="1"/>
</dbReference>
<proteinExistence type="inferred from homology"/>
<evidence type="ECO:0000256" key="5">
    <source>
        <dbReference type="ARBA" id="ARBA00022694"/>
    </source>
</evidence>
<comment type="caution">
    <text evidence="14">The sequence shown here is derived from an EMBL/GenBank/DDBJ whole genome shotgun (WGS) entry which is preliminary data.</text>
</comment>
<keyword evidence="7 10" id="KW-0067">ATP-binding</keyword>
<dbReference type="InterPro" id="IPR039657">
    <property type="entry name" value="Dimethylallyltransferase"/>
</dbReference>
<evidence type="ECO:0000256" key="12">
    <source>
        <dbReference type="RuleBase" id="RU003784"/>
    </source>
</evidence>
<comment type="function">
    <text evidence="2 10 12">Catalyzes the transfer of a dimethylallyl group onto the adenine at position 37 in tRNAs that read codons beginning with uridine, leading to the formation of N6-(dimethylallyl)adenosine (i(6)A).</text>
</comment>
<evidence type="ECO:0000256" key="2">
    <source>
        <dbReference type="ARBA" id="ARBA00003213"/>
    </source>
</evidence>
<dbReference type="HAMAP" id="MF_00185">
    <property type="entry name" value="IPP_trans"/>
    <property type="match status" value="1"/>
</dbReference>
<dbReference type="GO" id="GO:0052381">
    <property type="term" value="F:tRNA dimethylallyltransferase activity"/>
    <property type="evidence" value="ECO:0007669"/>
    <property type="project" value="UniProtKB-EC"/>
</dbReference>
<feature type="site" description="Interaction with substrate tRNA" evidence="10">
    <location>
        <position position="102"/>
    </location>
</feature>
<dbReference type="EC" id="2.5.1.75" evidence="10"/>
<dbReference type="PANTHER" id="PTHR11088">
    <property type="entry name" value="TRNA DIMETHYLALLYLTRANSFERASE"/>
    <property type="match status" value="1"/>
</dbReference>
<feature type="region of interest" description="Interaction with substrate tRNA" evidence="10">
    <location>
        <begin position="36"/>
        <end position="39"/>
    </location>
</feature>
<comment type="caution">
    <text evidence="10">Lacks conserved residue(s) required for the propagation of feature annotation.</text>
</comment>
<dbReference type="EMBL" id="AODF01000005">
    <property type="protein sequence ID" value="EUJ33327.1"/>
    <property type="molecule type" value="Genomic_DNA"/>
</dbReference>
<protein>
    <recommendedName>
        <fullName evidence="10">tRNA dimethylallyltransferase</fullName>
        <ecNumber evidence="10">2.5.1.75</ecNumber>
    </recommendedName>
    <alternativeName>
        <fullName evidence="10">Dimethylallyl diphosphate:tRNA dimethylallyltransferase</fullName>
        <shortName evidence="10">DMAPP:tRNA dimethylallyltransferase</shortName>
        <shortName evidence="10">DMATase</shortName>
    </alternativeName>
    <alternativeName>
        <fullName evidence="10">Isopentenyl-diphosphate:tRNA isopentenyltransferase</fullName>
        <shortName evidence="10">IPP transferase</shortName>
        <shortName evidence="10">IPPT</shortName>
        <shortName evidence="10">IPTase</shortName>
    </alternativeName>
</protein>
<keyword evidence="4 10" id="KW-0808">Transferase</keyword>
<name>A0ABN0RHH2_9LIST</name>
<dbReference type="Gene3D" id="3.40.50.300">
    <property type="entry name" value="P-loop containing nucleotide triphosphate hydrolases"/>
    <property type="match status" value="1"/>
</dbReference>
<dbReference type="Proteomes" id="UP000019249">
    <property type="component" value="Unassembled WGS sequence"/>
</dbReference>
<feature type="site" description="Interaction with substrate tRNA" evidence="10">
    <location>
        <position position="125"/>
    </location>
</feature>
<feature type="binding site" evidence="10">
    <location>
        <begin position="13"/>
        <end position="18"/>
    </location>
    <ligand>
        <name>substrate</name>
    </ligand>
</feature>
<dbReference type="Pfam" id="PF01715">
    <property type="entry name" value="IPPT"/>
    <property type="match status" value="1"/>
</dbReference>
<evidence type="ECO:0000256" key="7">
    <source>
        <dbReference type="ARBA" id="ARBA00022840"/>
    </source>
</evidence>